<evidence type="ECO:0000313" key="2">
    <source>
        <dbReference type="EMBL" id="KAL2556073.1"/>
    </source>
</evidence>
<organism evidence="2 3">
    <name type="scientific">Forsythia ovata</name>
    <dbReference type="NCBI Taxonomy" id="205694"/>
    <lineage>
        <taxon>Eukaryota</taxon>
        <taxon>Viridiplantae</taxon>
        <taxon>Streptophyta</taxon>
        <taxon>Embryophyta</taxon>
        <taxon>Tracheophyta</taxon>
        <taxon>Spermatophyta</taxon>
        <taxon>Magnoliopsida</taxon>
        <taxon>eudicotyledons</taxon>
        <taxon>Gunneridae</taxon>
        <taxon>Pentapetalae</taxon>
        <taxon>asterids</taxon>
        <taxon>lamiids</taxon>
        <taxon>Lamiales</taxon>
        <taxon>Oleaceae</taxon>
        <taxon>Forsythieae</taxon>
        <taxon>Forsythia</taxon>
    </lineage>
</organism>
<reference evidence="3" key="1">
    <citation type="submission" date="2024-07" db="EMBL/GenBank/DDBJ databases">
        <title>Two chromosome-level genome assemblies of Korean endemic species Abeliophyllum distichum and Forsythia ovata (Oleaceae).</title>
        <authorList>
            <person name="Jang H."/>
        </authorList>
    </citation>
    <scope>NUCLEOTIDE SEQUENCE [LARGE SCALE GENOMIC DNA]</scope>
</reference>
<comment type="caution">
    <text evidence="2">The sequence shown here is derived from an EMBL/GenBank/DDBJ whole genome shotgun (WGS) entry which is preliminary data.</text>
</comment>
<name>A0ABD1X546_9LAMI</name>
<gene>
    <name evidence="2" type="ORF">Fot_00812</name>
</gene>
<protein>
    <submittedName>
        <fullName evidence="2">Uncharacterized protein</fullName>
    </submittedName>
</protein>
<keyword evidence="3" id="KW-1185">Reference proteome</keyword>
<feature type="compositionally biased region" description="Low complexity" evidence="1">
    <location>
        <begin position="64"/>
        <end position="75"/>
    </location>
</feature>
<evidence type="ECO:0000256" key="1">
    <source>
        <dbReference type="SAM" id="MobiDB-lite"/>
    </source>
</evidence>
<feature type="region of interest" description="Disordered" evidence="1">
    <location>
        <begin position="55"/>
        <end position="80"/>
    </location>
</feature>
<dbReference type="AlphaFoldDB" id="A0ABD1X546"/>
<dbReference type="EMBL" id="JBFOLJ010000001">
    <property type="protein sequence ID" value="KAL2556073.1"/>
    <property type="molecule type" value="Genomic_DNA"/>
</dbReference>
<proteinExistence type="predicted"/>
<accession>A0ABD1X546</accession>
<evidence type="ECO:0000313" key="3">
    <source>
        <dbReference type="Proteomes" id="UP001604277"/>
    </source>
</evidence>
<sequence length="102" mass="11363">MAVVPKFHLPNARQNLTNEHYSLLTLEFDTTTDATHTGTTTAIVVLTTLVSSVNQRSSRQTHHSSITGSTRLSSSDYHNPSQKYKIFSPLTINEVEVFNMVV</sequence>
<dbReference type="Proteomes" id="UP001604277">
    <property type="component" value="Unassembled WGS sequence"/>
</dbReference>